<protein>
    <submittedName>
        <fullName evidence="2">Uncharacterized protein</fullName>
    </submittedName>
</protein>
<evidence type="ECO:0000313" key="2">
    <source>
        <dbReference type="EMBL" id="MCK0197378.1"/>
    </source>
</evidence>
<evidence type="ECO:0000256" key="1">
    <source>
        <dbReference type="SAM" id="MobiDB-lite"/>
    </source>
</evidence>
<sequence>MSDDINISLNQTDKSRSASITDNHGNSATVHLKDLSNIRAEAKDIICGNGAHPQGDVQMPEKLKDNLLPIGVGLLLGGHASVDLGEDKSPLQTACEGARKAADKGPTR</sequence>
<dbReference type="Proteomes" id="UP001203284">
    <property type="component" value="Unassembled WGS sequence"/>
</dbReference>
<accession>A0ABT0DBP3</accession>
<evidence type="ECO:0000313" key="3">
    <source>
        <dbReference type="Proteomes" id="UP001203284"/>
    </source>
</evidence>
<dbReference type="RefSeq" id="WP_247029093.1">
    <property type="nucleotide sequence ID" value="NZ_JALKCH010000006.1"/>
</dbReference>
<feature type="region of interest" description="Disordered" evidence="1">
    <location>
        <begin position="1"/>
        <end position="27"/>
    </location>
</feature>
<comment type="caution">
    <text evidence="2">The sequence shown here is derived from an EMBL/GenBank/DDBJ whole genome shotgun (WGS) entry which is preliminary data.</text>
</comment>
<dbReference type="EMBL" id="JALKCH010000006">
    <property type="protein sequence ID" value="MCK0197378.1"/>
    <property type="molecule type" value="Genomic_DNA"/>
</dbReference>
<organism evidence="2 3">
    <name type="scientific">Ancylobacter crimeensis</name>
    <dbReference type="NCBI Taxonomy" id="2579147"/>
    <lineage>
        <taxon>Bacteria</taxon>
        <taxon>Pseudomonadati</taxon>
        <taxon>Pseudomonadota</taxon>
        <taxon>Alphaproteobacteria</taxon>
        <taxon>Hyphomicrobiales</taxon>
        <taxon>Xanthobacteraceae</taxon>
        <taxon>Ancylobacter</taxon>
    </lineage>
</organism>
<keyword evidence="3" id="KW-1185">Reference proteome</keyword>
<name>A0ABT0DBP3_9HYPH</name>
<proteinExistence type="predicted"/>
<reference evidence="2 3" key="1">
    <citation type="submission" date="2022-04" db="EMBL/GenBank/DDBJ databases">
        <authorList>
            <person name="Grouzdev D.S."/>
            <person name="Pantiukh K.S."/>
            <person name="Krutkina M.S."/>
        </authorList>
    </citation>
    <scope>NUCLEOTIDE SEQUENCE [LARGE SCALE GENOMIC DNA]</scope>
    <source>
        <strain evidence="2 3">6x-1</strain>
    </source>
</reference>
<gene>
    <name evidence="2" type="ORF">MWN34_10685</name>
</gene>